<comment type="caution">
    <text evidence="7">The sequence shown here is derived from an EMBL/GenBank/DDBJ whole genome shotgun (WGS) entry which is preliminary data.</text>
</comment>
<evidence type="ECO:0000259" key="5">
    <source>
        <dbReference type="Pfam" id="PF00206"/>
    </source>
</evidence>
<keyword evidence="3" id="KW-0055">Arginine biosynthesis</keyword>
<sequence length="795" mass="84461">MTAPERARLRDRDDLSVYWDNHLRVAFEESAPHDLPAMVEASLAHVQMMKERGVLPERRADLLLRGLHTLIQRWGWGEGRGTGYHGPRHLDFTSQAEDPYYRLECELAKACAIPTSELDVQLARSRNDLDAGVFRMILRRDVLDITDLLLQTAQDTLAVASNGVKWLLTGHTHRRPAQPTTVGHVLSGLAESMLSQATELLSVYDELNVSPLGSAAFAGTDIEIDAARVADLLGFDSSFIASYEAVAGAEHFMRLAAIYARISATTARWARVLQEWMNFGWVKTPAEFSQGSSIMPQKQNPVVLEHMVSMSGASNGDLLSTMTTIAAGWYEDSNNATTDVQKHLWASGDRLVRLLRLHDGVMRGFEIGALPSAQQMVEAGITTTSVSEALATKGVPWRAAHDIVGGLFRSGSPLTWSLASVQQALLDAGADPELAELVMSAGLHPEAVLARVQAGSPGVDAVKAAVAQQQGRLAQLQSGGDVRRAHLAEARKALMELTRQSLPPAVHVFGDANLDVVVRGVCALPEPGTEVLVRGIASRLGGSAANSATHAARAGARTLLSAVVGEDATGHLLRDVLEQEGVLLDMDPTASAPTGVTVAVEDTGRDRAFLSSTGAAEAMTFERRELPDAGTYVLFAGYFLVPALREGTGLSFLEAARAAGCHTALDTGHPAQGWGAAEQRQLLEDVLPQVELFLPNESEACGLAGMEDPVDAARSIAARTGTTVVLKRGARGASVFAGGEQHDFPAPRVEVVDSTGAGDSLNGTLLAELAAGSSLAVATERAVAAASRHVSSTKS</sequence>
<dbReference type="InterPro" id="IPR024083">
    <property type="entry name" value="Fumarase/histidase_N"/>
</dbReference>
<dbReference type="Proteomes" id="UP000265419">
    <property type="component" value="Unassembled WGS sequence"/>
</dbReference>
<feature type="domain" description="Carbohydrate kinase PfkB" evidence="6">
    <location>
        <begin position="508"/>
        <end position="792"/>
    </location>
</feature>
<reference evidence="7 8" key="1">
    <citation type="submission" date="2018-07" db="EMBL/GenBank/DDBJ databases">
        <title>Arthrobacter sp. nov., isolated from raw cow's milk with high bacterial count.</title>
        <authorList>
            <person name="Hahne J."/>
            <person name="Isele D."/>
            <person name="Lipski A."/>
        </authorList>
    </citation>
    <scope>NUCLEOTIDE SEQUENCE [LARGE SCALE GENOMIC DNA]</scope>
    <source>
        <strain evidence="7 8">JZ R-35</strain>
    </source>
</reference>
<evidence type="ECO:0000256" key="3">
    <source>
        <dbReference type="ARBA" id="ARBA00022571"/>
    </source>
</evidence>
<evidence type="ECO:0000256" key="4">
    <source>
        <dbReference type="ARBA" id="ARBA00023239"/>
    </source>
</evidence>
<proteinExistence type="predicted"/>
<dbReference type="PROSITE" id="PS00163">
    <property type="entry name" value="FUMARATE_LYASES"/>
    <property type="match status" value="1"/>
</dbReference>
<dbReference type="InterPro" id="IPR020557">
    <property type="entry name" value="Fumarate_lyase_CS"/>
</dbReference>
<feature type="domain" description="Fumarate lyase N-terminal" evidence="5">
    <location>
        <begin position="118"/>
        <end position="312"/>
    </location>
</feature>
<dbReference type="PANTHER" id="PTHR43814:SF1">
    <property type="entry name" value="ARGININOSUCCINATE LYASE"/>
    <property type="match status" value="1"/>
</dbReference>
<dbReference type="InterPro" id="IPR011611">
    <property type="entry name" value="PfkB_dom"/>
</dbReference>
<dbReference type="Pfam" id="PF00206">
    <property type="entry name" value="Lyase_1"/>
    <property type="match status" value="1"/>
</dbReference>
<dbReference type="GO" id="GO:0005829">
    <property type="term" value="C:cytosol"/>
    <property type="evidence" value="ECO:0007669"/>
    <property type="project" value="TreeGrafter"/>
</dbReference>
<dbReference type="SUPFAM" id="SSF48557">
    <property type="entry name" value="L-aspartase-like"/>
    <property type="match status" value="1"/>
</dbReference>
<dbReference type="InterPro" id="IPR008948">
    <property type="entry name" value="L-Aspartase-like"/>
</dbReference>
<organism evidence="7 8">
    <name type="scientific">Galactobacter valiniphilus</name>
    <dbReference type="NCBI Taxonomy" id="2676122"/>
    <lineage>
        <taxon>Bacteria</taxon>
        <taxon>Bacillati</taxon>
        <taxon>Actinomycetota</taxon>
        <taxon>Actinomycetes</taxon>
        <taxon>Micrococcales</taxon>
        <taxon>Micrococcaceae</taxon>
        <taxon>Galactobacter</taxon>
    </lineage>
</organism>
<keyword evidence="4" id="KW-0456">Lyase</keyword>
<dbReference type="Gene3D" id="1.10.40.30">
    <property type="entry name" value="Fumarase/aspartase (C-terminal domain)"/>
    <property type="match status" value="1"/>
</dbReference>
<dbReference type="CDD" id="cd01166">
    <property type="entry name" value="KdgK"/>
    <property type="match status" value="1"/>
</dbReference>
<keyword evidence="8" id="KW-1185">Reference proteome</keyword>
<dbReference type="Gene3D" id="3.40.1190.20">
    <property type="match status" value="1"/>
</dbReference>
<dbReference type="EC" id="4.3.2.1" evidence="2"/>
<dbReference type="EMBL" id="QQXK01000002">
    <property type="protein sequence ID" value="RII43526.1"/>
    <property type="molecule type" value="Genomic_DNA"/>
</dbReference>
<dbReference type="Gene3D" id="1.10.275.10">
    <property type="entry name" value="Fumarase/aspartase (N-terminal domain)"/>
    <property type="match status" value="1"/>
</dbReference>
<dbReference type="SUPFAM" id="SSF53613">
    <property type="entry name" value="Ribokinase-like"/>
    <property type="match status" value="1"/>
</dbReference>
<name>A0A399JLV1_9MICC</name>
<dbReference type="Gene3D" id="1.20.200.10">
    <property type="entry name" value="Fumarase/aspartase (Central domain)"/>
    <property type="match status" value="1"/>
</dbReference>
<dbReference type="InterPro" id="IPR009049">
    <property type="entry name" value="Argininosuccinate_lyase"/>
</dbReference>
<dbReference type="InterPro" id="IPR029056">
    <property type="entry name" value="Ribokinase-like"/>
</dbReference>
<dbReference type="InterPro" id="IPR022761">
    <property type="entry name" value="Fumarate_lyase_N"/>
</dbReference>
<evidence type="ECO:0000259" key="6">
    <source>
        <dbReference type="Pfam" id="PF00294"/>
    </source>
</evidence>
<dbReference type="Pfam" id="PF00294">
    <property type="entry name" value="PfkB"/>
    <property type="match status" value="1"/>
</dbReference>
<evidence type="ECO:0000256" key="1">
    <source>
        <dbReference type="ARBA" id="ARBA00004941"/>
    </source>
</evidence>
<dbReference type="UniPathway" id="UPA00068">
    <property type="reaction ID" value="UER00114"/>
</dbReference>
<keyword evidence="3" id="KW-0028">Amino-acid biosynthesis</keyword>
<dbReference type="AlphaFoldDB" id="A0A399JLV1"/>
<dbReference type="GO" id="GO:0004056">
    <property type="term" value="F:argininosuccinate lyase activity"/>
    <property type="evidence" value="ECO:0007669"/>
    <property type="project" value="UniProtKB-EC"/>
</dbReference>
<evidence type="ECO:0000313" key="8">
    <source>
        <dbReference type="Proteomes" id="UP000265419"/>
    </source>
</evidence>
<protein>
    <recommendedName>
        <fullName evidence="2">argininosuccinate lyase</fullName>
        <ecNumber evidence="2">4.3.2.1</ecNumber>
    </recommendedName>
</protein>
<gene>
    <name evidence="7" type="ORF">DWB68_01015</name>
</gene>
<dbReference type="InterPro" id="IPR000362">
    <property type="entry name" value="Fumarate_lyase_fam"/>
</dbReference>
<dbReference type="PANTHER" id="PTHR43814">
    <property type="entry name" value="ARGININOSUCCINATE LYASE"/>
    <property type="match status" value="1"/>
</dbReference>
<dbReference type="PRINTS" id="PR00149">
    <property type="entry name" value="FUMRATELYASE"/>
</dbReference>
<dbReference type="PRINTS" id="PR00145">
    <property type="entry name" value="ARGSUCLYASE"/>
</dbReference>
<evidence type="ECO:0000313" key="7">
    <source>
        <dbReference type="EMBL" id="RII43526.1"/>
    </source>
</evidence>
<accession>A0A399JLV1</accession>
<evidence type="ECO:0000256" key="2">
    <source>
        <dbReference type="ARBA" id="ARBA00012338"/>
    </source>
</evidence>
<dbReference type="GO" id="GO:0042450">
    <property type="term" value="P:L-arginine biosynthetic process via ornithine"/>
    <property type="evidence" value="ECO:0007669"/>
    <property type="project" value="InterPro"/>
</dbReference>
<comment type="pathway">
    <text evidence="1">Amino-acid biosynthesis; L-arginine biosynthesis; L-arginine from L-ornithine and carbamoyl phosphate: step 3/3.</text>
</comment>